<dbReference type="AlphaFoldDB" id="A0A7S1W7X5"/>
<organism evidence="2">
    <name type="scientific">Alexandrium catenella</name>
    <name type="common">Red tide dinoflagellate</name>
    <name type="synonym">Gonyaulax catenella</name>
    <dbReference type="NCBI Taxonomy" id="2925"/>
    <lineage>
        <taxon>Eukaryota</taxon>
        <taxon>Sar</taxon>
        <taxon>Alveolata</taxon>
        <taxon>Dinophyceae</taxon>
        <taxon>Gonyaulacales</taxon>
        <taxon>Pyrocystaceae</taxon>
        <taxon>Alexandrium</taxon>
    </lineage>
</organism>
<reference evidence="2" key="1">
    <citation type="submission" date="2021-01" db="EMBL/GenBank/DDBJ databases">
        <authorList>
            <person name="Corre E."/>
            <person name="Pelletier E."/>
            <person name="Niang G."/>
            <person name="Scheremetjew M."/>
            <person name="Finn R."/>
            <person name="Kale V."/>
            <person name="Holt S."/>
            <person name="Cochrane G."/>
            <person name="Meng A."/>
            <person name="Brown T."/>
            <person name="Cohen L."/>
        </authorList>
    </citation>
    <scope>NUCLEOTIDE SEQUENCE</scope>
    <source>
        <strain evidence="2">OF101</strain>
    </source>
</reference>
<protein>
    <submittedName>
        <fullName evidence="2">Uncharacterized protein</fullName>
    </submittedName>
</protein>
<name>A0A7S1W7X5_ALECA</name>
<dbReference type="EMBL" id="HBGE01054858">
    <property type="protein sequence ID" value="CAD9153697.1"/>
    <property type="molecule type" value="Transcribed_RNA"/>
</dbReference>
<evidence type="ECO:0000313" key="2">
    <source>
        <dbReference type="EMBL" id="CAD9153697.1"/>
    </source>
</evidence>
<evidence type="ECO:0000256" key="1">
    <source>
        <dbReference type="SAM" id="MobiDB-lite"/>
    </source>
</evidence>
<feature type="region of interest" description="Disordered" evidence="1">
    <location>
        <begin position="1"/>
        <end position="27"/>
    </location>
</feature>
<gene>
    <name evidence="2" type="ORF">ACAT0790_LOCUS33055</name>
</gene>
<sequence>MADQRGQGRRRPPPTAQEVQSRMRKGNGHLTVSGMEWFCSMTCSMPLQTVGATPMLQATAVKLGAPMSGQQLLKSVPHTSGLARW</sequence>
<proteinExistence type="predicted"/>
<accession>A0A7S1W7X5</accession>